<dbReference type="GO" id="GO:0050821">
    <property type="term" value="P:protein stabilization"/>
    <property type="evidence" value="ECO:0007669"/>
    <property type="project" value="TreeGrafter"/>
</dbReference>
<evidence type="ECO:0000256" key="2">
    <source>
        <dbReference type="ARBA" id="ARBA00022729"/>
    </source>
</evidence>
<dbReference type="eggNOG" id="COG2825">
    <property type="taxonomic scope" value="Bacteria"/>
</dbReference>
<comment type="similarity">
    <text evidence="1">Belongs to the Skp family.</text>
</comment>
<dbReference type="InterPro" id="IPR024930">
    <property type="entry name" value="Skp_dom_sf"/>
</dbReference>
<sequence>MKNLSLILNVVLLVAVAVLFYLQFSSRNAATAGGTPVAEAGVGPRAKTVIAYINSDSLLNHYDFYKDAQQELRKLEEKYEAEFSNRAKGLESEIASFQQNAGNMTMGAARAREEELMRKRNNLMQYEQNLAQRLMQEQARYNDSLYSNVQDYLKEYGNENRLDVVLTYTKGSGVLFASDSLDITRDVISGLNERYRSVKAPKTEKK</sequence>
<dbReference type="PANTHER" id="PTHR35089">
    <property type="entry name" value="CHAPERONE PROTEIN SKP"/>
    <property type="match status" value="1"/>
</dbReference>
<dbReference type="InterPro" id="IPR005632">
    <property type="entry name" value="Chaperone_Skp"/>
</dbReference>
<reference evidence="4 5" key="1">
    <citation type="journal article" date="2013" name="Genome Announc.">
        <title>Draft Genome Sequence of Cesiribacter andamanensis Strain AMV16T, Isolated from a Soil Sample from a Mud Volcano in the Andaman Islands, India.</title>
        <authorList>
            <person name="Shivaji S."/>
            <person name="Ara S."/>
            <person name="Begum Z."/>
            <person name="Srinivas T.N."/>
            <person name="Singh A."/>
            <person name="Kumar Pinnaka A."/>
        </authorList>
    </citation>
    <scope>NUCLEOTIDE SEQUENCE [LARGE SCALE GENOMIC DNA]</scope>
    <source>
        <strain evidence="4 5">AMV16</strain>
    </source>
</reference>
<gene>
    <name evidence="4" type="ORF">ADICEAN_03932</name>
</gene>
<keyword evidence="2" id="KW-0732">Signal</keyword>
<dbReference type="AlphaFoldDB" id="M7MX02"/>
<dbReference type="RefSeq" id="WP_009197309.1">
    <property type="nucleotide sequence ID" value="NZ_AODQ01000163.1"/>
</dbReference>
<evidence type="ECO:0000313" key="5">
    <source>
        <dbReference type="Proteomes" id="UP000011910"/>
    </source>
</evidence>
<name>M7MX02_9BACT</name>
<comment type="caution">
    <text evidence="4">The sequence shown here is derived from an EMBL/GenBank/DDBJ whole genome shotgun (WGS) entry which is preliminary data.</text>
</comment>
<proteinExistence type="inferred from homology"/>
<keyword evidence="5" id="KW-1185">Reference proteome</keyword>
<dbReference type="Gene3D" id="3.30.910.20">
    <property type="entry name" value="Skp domain"/>
    <property type="match status" value="1"/>
</dbReference>
<evidence type="ECO:0000256" key="3">
    <source>
        <dbReference type="SAM" id="Coils"/>
    </source>
</evidence>
<dbReference type="STRING" id="1279009.ADICEAN_03932"/>
<organism evidence="4 5">
    <name type="scientific">Cesiribacter andamanensis AMV16</name>
    <dbReference type="NCBI Taxonomy" id="1279009"/>
    <lineage>
        <taxon>Bacteria</taxon>
        <taxon>Pseudomonadati</taxon>
        <taxon>Bacteroidota</taxon>
        <taxon>Cytophagia</taxon>
        <taxon>Cytophagales</taxon>
        <taxon>Cesiribacteraceae</taxon>
        <taxon>Cesiribacter</taxon>
    </lineage>
</organism>
<dbReference type="GO" id="GO:0005829">
    <property type="term" value="C:cytosol"/>
    <property type="evidence" value="ECO:0007669"/>
    <property type="project" value="TreeGrafter"/>
</dbReference>
<dbReference type="GO" id="GO:0051082">
    <property type="term" value="F:unfolded protein binding"/>
    <property type="evidence" value="ECO:0007669"/>
    <property type="project" value="InterPro"/>
</dbReference>
<dbReference type="PANTHER" id="PTHR35089:SF1">
    <property type="entry name" value="CHAPERONE PROTEIN SKP"/>
    <property type="match status" value="1"/>
</dbReference>
<accession>M7MX02</accession>
<dbReference type="Proteomes" id="UP000011910">
    <property type="component" value="Unassembled WGS sequence"/>
</dbReference>
<evidence type="ECO:0000313" key="4">
    <source>
        <dbReference type="EMBL" id="EMR00953.1"/>
    </source>
</evidence>
<dbReference type="OrthoDB" id="1493259at2"/>
<feature type="coiled-coil region" evidence="3">
    <location>
        <begin position="58"/>
        <end position="129"/>
    </location>
</feature>
<protein>
    <submittedName>
        <fullName evidence="4">Periplasmic chaperone</fullName>
    </submittedName>
</protein>
<dbReference type="SMART" id="SM00935">
    <property type="entry name" value="OmpH"/>
    <property type="match status" value="1"/>
</dbReference>
<evidence type="ECO:0000256" key="1">
    <source>
        <dbReference type="ARBA" id="ARBA00009091"/>
    </source>
</evidence>
<dbReference type="EMBL" id="AODQ01000163">
    <property type="protein sequence ID" value="EMR00953.1"/>
    <property type="molecule type" value="Genomic_DNA"/>
</dbReference>
<dbReference type="Pfam" id="PF03938">
    <property type="entry name" value="OmpH"/>
    <property type="match status" value="1"/>
</dbReference>
<dbReference type="SUPFAM" id="SSF111384">
    <property type="entry name" value="OmpH-like"/>
    <property type="match status" value="1"/>
</dbReference>
<keyword evidence="3" id="KW-0175">Coiled coil</keyword>